<keyword evidence="1" id="KW-1133">Transmembrane helix</keyword>
<evidence type="ECO:0000313" key="3">
    <source>
        <dbReference type="Proteomes" id="UP000244016"/>
    </source>
</evidence>
<comment type="caution">
    <text evidence="2">The sequence shown here is derived from an EMBL/GenBank/DDBJ whole genome shotgun (WGS) entry which is preliminary data.</text>
</comment>
<keyword evidence="1" id="KW-0472">Membrane</keyword>
<keyword evidence="1" id="KW-0812">Transmembrane</keyword>
<protein>
    <submittedName>
        <fullName evidence="2">Uncharacterized protein</fullName>
    </submittedName>
</protein>
<sequence>MAMAGAGAVAGSGFDGFFGGAGMRTFAFAIVIYVLLVIVLDGRWWG</sequence>
<feature type="transmembrane region" description="Helical" evidence="1">
    <location>
        <begin position="21"/>
        <end position="40"/>
    </location>
</feature>
<gene>
    <name evidence="2" type="ORF">BLITH_1400</name>
</gene>
<reference evidence="2 3" key="1">
    <citation type="submission" date="2017-08" db="EMBL/GenBank/DDBJ databases">
        <title>Burning lignite coal seam in the remote Altai Mountains harbors a hydrogen-driven thermophilic microbial community.</title>
        <authorList>
            <person name="Kadnikov V.V."/>
            <person name="Mardanov A.V."/>
            <person name="Ivasenko D."/>
            <person name="Beletsky A.V."/>
            <person name="Karnachuk O.V."/>
            <person name="Ravin N.V."/>
        </authorList>
    </citation>
    <scope>NUCLEOTIDE SEQUENCE [LARGE SCALE GENOMIC DNA]</scope>
    <source>
        <strain evidence="2">AL31</strain>
    </source>
</reference>
<dbReference type="AlphaFoldDB" id="A0A2T5G6G7"/>
<evidence type="ECO:0000256" key="1">
    <source>
        <dbReference type="SAM" id="Phobius"/>
    </source>
</evidence>
<proteinExistence type="predicted"/>
<name>A0A2T5G6G7_9BACL</name>
<dbReference type="EMBL" id="PEBW01000004">
    <property type="protein sequence ID" value="PTQ51762.1"/>
    <property type="molecule type" value="Genomic_DNA"/>
</dbReference>
<evidence type="ECO:0000313" key="2">
    <source>
        <dbReference type="EMBL" id="PTQ51762.1"/>
    </source>
</evidence>
<organism evidence="2 3">
    <name type="scientific">Brockia lithotrophica</name>
    <dbReference type="NCBI Taxonomy" id="933949"/>
    <lineage>
        <taxon>Bacteria</taxon>
        <taxon>Bacillati</taxon>
        <taxon>Bacillota</taxon>
        <taxon>Bacilli</taxon>
        <taxon>Bacillales</taxon>
        <taxon>Bacillales Family X. Incertae Sedis</taxon>
        <taxon>Brockia</taxon>
    </lineage>
</organism>
<accession>A0A2T5G6G7</accession>
<dbReference type="Proteomes" id="UP000244016">
    <property type="component" value="Unassembled WGS sequence"/>
</dbReference>